<dbReference type="Gene3D" id="3.40.50.720">
    <property type="entry name" value="NAD(P)-binding Rossmann-like Domain"/>
    <property type="match status" value="1"/>
</dbReference>
<keyword evidence="4" id="KW-0963">Cytoplasm</keyword>
<comment type="function">
    <text evidence="4">Catalyzes the reduction of 1-pyrroline-5-carboxylate (PCA) to L-proline.</text>
</comment>
<dbReference type="Pfam" id="PF03807">
    <property type="entry name" value="F420_oxidored"/>
    <property type="match status" value="1"/>
</dbReference>
<evidence type="ECO:0000256" key="6">
    <source>
        <dbReference type="PIRSR" id="PIRSR000193-1"/>
    </source>
</evidence>
<dbReference type="GO" id="GO:0005737">
    <property type="term" value="C:cytoplasm"/>
    <property type="evidence" value="ECO:0007669"/>
    <property type="project" value="UniProtKB-SubCell"/>
</dbReference>
<evidence type="ECO:0000256" key="3">
    <source>
        <dbReference type="ARBA" id="ARBA00023002"/>
    </source>
</evidence>
<comment type="similarity">
    <text evidence="1 4">Belongs to the pyrroline-5-carboxylate reductase family.</text>
</comment>
<dbReference type="InterPro" id="IPR029036">
    <property type="entry name" value="P5CR_dimer"/>
</dbReference>
<dbReference type="InterPro" id="IPR000304">
    <property type="entry name" value="Pyrroline-COOH_reductase"/>
</dbReference>
<keyword evidence="2 4" id="KW-0521">NADP</keyword>
<dbReference type="OrthoDB" id="9805754at2"/>
<dbReference type="SUPFAM" id="SSF48179">
    <property type="entry name" value="6-phosphogluconate dehydrogenase C-terminal domain-like"/>
    <property type="match status" value="1"/>
</dbReference>
<feature type="domain" description="Pyrroline-5-carboxylate reductase catalytic N-terminal" evidence="7">
    <location>
        <begin position="9"/>
        <end position="96"/>
    </location>
</feature>
<proteinExistence type="inferred from homology"/>
<dbReference type="Proteomes" id="UP000249590">
    <property type="component" value="Unassembled WGS sequence"/>
</dbReference>
<comment type="catalytic activity">
    <reaction evidence="4">
        <text>L-proline + NAD(+) = (S)-1-pyrroline-5-carboxylate + NADH + 2 H(+)</text>
        <dbReference type="Rhea" id="RHEA:14105"/>
        <dbReference type="ChEBI" id="CHEBI:15378"/>
        <dbReference type="ChEBI" id="CHEBI:17388"/>
        <dbReference type="ChEBI" id="CHEBI:57540"/>
        <dbReference type="ChEBI" id="CHEBI:57945"/>
        <dbReference type="ChEBI" id="CHEBI:60039"/>
        <dbReference type="EC" id="1.5.1.2"/>
    </reaction>
</comment>
<keyword evidence="10" id="KW-1185">Reference proteome</keyword>
<comment type="subcellular location">
    <subcellularLocation>
        <location evidence="4">Cytoplasm</location>
    </subcellularLocation>
</comment>
<dbReference type="InterPro" id="IPR008927">
    <property type="entry name" value="6-PGluconate_DH-like_C_sf"/>
</dbReference>
<keyword evidence="4" id="KW-0641">Proline biosynthesis</keyword>
<name>A0A8B2NP88_9HYPH</name>
<comment type="catalytic activity">
    <reaction evidence="4">
        <text>L-proline + NADP(+) = (S)-1-pyrroline-5-carboxylate + NADPH + 2 H(+)</text>
        <dbReference type="Rhea" id="RHEA:14109"/>
        <dbReference type="ChEBI" id="CHEBI:15378"/>
        <dbReference type="ChEBI" id="CHEBI:17388"/>
        <dbReference type="ChEBI" id="CHEBI:57783"/>
        <dbReference type="ChEBI" id="CHEBI:58349"/>
        <dbReference type="ChEBI" id="CHEBI:60039"/>
        <dbReference type="EC" id="1.5.1.2"/>
    </reaction>
</comment>
<evidence type="ECO:0000313" key="9">
    <source>
        <dbReference type="EMBL" id="RAH98899.1"/>
    </source>
</evidence>
<dbReference type="GO" id="GO:0055129">
    <property type="term" value="P:L-proline biosynthetic process"/>
    <property type="evidence" value="ECO:0007669"/>
    <property type="project" value="UniProtKB-UniRule"/>
</dbReference>
<dbReference type="InterPro" id="IPR036291">
    <property type="entry name" value="NAD(P)-bd_dom_sf"/>
</dbReference>
<dbReference type="FunFam" id="1.10.3730.10:FF:000001">
    <property type="entry name" value="Pyrroline-5-carboxylate reductase"/>
    <property type="match status" value="1"/>
</dbReference>
<sequence length="264" mass="26640">MSPERPLLLVGAGNMGGAMLEGWLNAGTDPRSIVVVDPAADLDTPRRPGLRVYTSPPDVVAHTVVLAVKPQSMAEVLPTLQGNVDGDTIVISIAAGITVAKLKTLGRGPIVRSIPNTPAAIGQGMTCAVAIDATPHVIEIANELLGALGKVAWVDDEGLIDAATAVSGSGPAYVFHLVEAMTAAGEAAGLPSDVAAVLARQTVVGAGALLARSPLDPATLRRNVTSPGGTTAAALSVLADTGALTELMTRAVDSAARRSRELGS</sequence>
<dbReference type="EC" id="1.5.1.2" evidence="4 5"/>
<accession>A0A8B2NP88</accession>
<dbReference type="UniPathway" id="UPA00098">
    <property type="reaction ID" value="UER00361"/>
</dbReference>
<evidence type="ECO:0000259" key="7">
    <source>
        <dbReference type="Pfam" id="PF03807"/>
    </source>
</evidence>
<dbReference type="HAMAP" id="MF_01925">
    <property type="entry name" value="P5C_reductase"/>
    <property type="match status" value="1"/>
</dbReference>
<dbReference type="InterPro" id="IPR028939">
    <property type="entry name" value="P5C_Rdtase_cat_N"/>
</dbReference>
<protein>
    <recommendedName>
        <fullName evidence="4 5">Pyrroline-5-carboxylate reductase</fullName>
        <shortName evidence="4">P5C reductase</shortName>
        <shortName evidence="4">P5CR</shortName>
        <ecNumber evidence="4 5">1.5.1.2</ecNumber>
    </recommendedName>
    <alternativeName>
        <fullName evidence="4">PCA reductase</fullName>
    </alternativeName>
</protein>
<dbReference type="PANTHER" id="PTHR11645">
    <property type="entry name" value="PYRROLINE-5-CARBOXYLATE REDUCTASE"/>
    <property type="match status" value="1"/>
</dbReference>
<comment type="caution">
    <text evidence="9">The sequence shown here is derived from an EMBL/GenBank/DDBJ whole genome shotgun (WGS) entry which is preliminary data.</text>
</comment>
<evidence type="ECO:0000256" key="2">
    <source>
        <dbReference type="ARBA" id="ARBA00022857"/>
    </source>
</evidence>
<reference evidence="9 10" key="1">
    <citation type="submission" date="2018-05" db="EMBL/GenBank/DDBJ databases">
        <title>Acuticoccus sediminis sp. nov., isolated from deep-sea sediment of Indian Ocean.</title>
        <authorList>
            <person name="Liu X."/>
            <person name="Lai Q."/>
            <person name="Du Y."/>
            <person name="Sun F."/>
            <person name="Zhang X."/>
            <person name="Wang S."/>
            <person name="Shao Z."/>
        </authorList>
    </citation>
    <scope>NUCLEOTIDE SEQUENCE [LARGE SCALE GENOMIC DNA]</scope>
    <source>
        <strain evidence="9 10">PTG4-2</strain>
    </source>
</reference>
<dbReference type="EMBL" id="QHHQ01000006">
    <property type="protein sequence ID" value="RAH98899.1"/>
    <property type="molecule type" value="Genomic_DNA"/>
</dbReference>
<dbReference type="GO" id="GO:0004735">
    <property type="term" value="F:pyrroline-5-carboxylate reductase activity"/>
    <property type="evidence" value="ECO:0007669"/>
    <property type="project" value="UniProtKB-UniRule"/>
</dbReference>
<keyword evidence="4" id="KW-0028">Amino-acid biosynthesis</keyword>
<dbReference type="AlphaFoldDB" id="A0A8B2NP88"/>
<feature type="binding site" evidence="6">
    <location>
        <begin position="67"/>
        <end position="70"/>
    </location>
    <ligand>
        <name>NADP(+)</name>
        <dbReference type="ChEBI" id="CHEBI:58349"/>
    </ligand>
</feature>
<dbReference type="NCBIfam" id="TIGR00112">
    <property type="entry name" value="proC"/>
    <property type="match status" value="1"/>
</dbReference>
<dbReference type="PANTHER" id="PTHR11645:SF0">
    <property type="entry name" value="PYRROLINE-5-CARBOXYLATE REDUCTASE 3"/>
    <property type="match status" value="1"/>
</dbReference>
<dbReference type="Pfam" id="PF14748">
    <property type="entry name" value="P5CR_dimer"/>
    <property type="match status" value="1"/>
</dbReference>
<feature type="domain" description="Pyrroline-5-carboxylate reductase dimerisation" evidence="8">
    <location>
        <begin position="157"/>
        <end position="262"/>
    </location>
</feature>
<evidence type="ECO:0000313" key="10">
    <source>
        <dbReference type="Proteomes" id="UP000249590"/>
    </source>
</evidence>
<evidence type="ECO:0000256" key="1">
    <source>
        <dbReference type="ARBA" id="ARBA00005525"/>
    </source>
</evidence>
<comment type="pathway">
    <text evidence="4">Amino-acid biosynthesis; L-proline biosynthesis; L-proline from L-glutamate 5-semialdehyde: step 1/1.</text>
</comment>
<keyword evidence="3 4" id="KW-0560">Oxidoreductase</keyword>
<dbReference type="SUPFAM" id="SSF51735">
    <property type="entry name" value="NAD(P)-binding Rossmann-fold domains"/>
    <property type="match status" value="1"/>
</dbReference>
<gene>
    <name evidence="4" type="primary">proC</name>
    <name evidence="9" type="ORF">DLJ53_25035</name>
</gene>
<dbReference type="PIRSF" id="PIRSF000193">
    <property type="entry name" value="Pyrrol-5-carb_rd"/>
    <property type="match status" value="1"/>
</dbReference>
<dbReference type="RefSeq" id="WP_111350362.1">
    <property type="nucleotide sequence ID" value="NZ_QHHQ01000006.1"/>
</dbReference>
<evidence type="ECO:0000256" key="4">
    <source>
        <dbReference type="HAMAP-Rule" id="MF_01925"/>
    </source>
</evidence>
<dbReference type="Gene3D" id="1.10.3730.10">
    <property type="entry name" value="ProC C-terminal domain-like"/>
    <property type="match status" value="1"/>
</dbReference>
<evidence type="ECO:0000256" key="5">
    <source>
        <dbReference type="NCBIfam" id="TIGR00112"/>
    </source>
</evidence>
<organism evidence="9 10">
    <name type="scientific">Acuticoccus sediminis</name>
    <dbReference type="NCBI Taxonomy" id="2184697"/>
    <lineage>
        <taxon>Bacteria</taxon>
        <taxon>Pseudomonadati</taxon>
        <taxon>Pseudomonadota</taxon>
        <taxon>Alphaproteobacteria</taxon>
        <taxon>Hyphomicrobiales</taxon>
        <taxon>Amorphaceae</taxon>
        <taxon>Acuticoccus</taxon>
    </lineage>
</organism>
<evidence type="ECO:0000259" key="8">
    <source>
        <dbReference type="Pfam" id="PF14748"/>
    </source>
</evidence>